<keyword evidence="6" id="KW-1015">Disulfide bond</keyword>
<dbReference type="AlphaFoldDB" id="A0A174STG6"/>
<dbReference type="SUPFAM" id="SSF56925">
    <property type="entry name" value="OMPA-like"/>
    <property type="match status" value="1"/>
</dbReference>
<dbReference type="EMBL" id="CZAI01000009">
    <property type="protein sequence ID" value="CUP98685.1"/>
    <property type="molecule type" value="Genomic_DNA"/>
</dbReference>
<dbReference type="Gene3D" id="2.40.160.20">
    <property type="match status" value="1"/>
</dbReference>
<dbReference type="InterPro" id="IPR006665">
    <property type="entry name" value="OmpA-like"/>
</dbReference>
<feature type="signal peptide" evidence="11">
    <location>
        <begin position="1"/>
        <end position="19"/>
    </location>
</feature>
<dbReference type="InterPro" id="IPR036737">
    <property type="entry name" value="OmpA-like_sf"/>
</dbReference>
<keyword evidence="7" id="KW-0998">Cell outer membrane</keyword>
<dbReference type="InterPro" id="IPR011250">
    <property type="entry name" value="OMP/PagP_B-barrel"/>
</dbReference>
<dbReference type="RefSeq" id="WP_055173441.1">
    <property type="nucleotide sequence ID" value="NZ_CZAI01000009.1"/>
</dbReference>
<evidence type="ECO:0000256" key="7">
    <source>
        <dbReference type="ARBA" id="ARBA00023237"/>
    </source>
</evidence>
<dbReference type="SUPFAM" id="SSF103088">
    <property type="entry name" value="OmpA-like"/>
    <property type="match status" value="1"/>
</dbReference>
<dbReference type="PANTHER" id="PTHR30329">
    <property type="entry name" value="STATOR ELEMENT OF FLAGELLAR MOTOR COMPLEX"/>
    <property type="match status" value="1"/>
</dbReference>
<protein>
    <submittedName>
        <fullName evidence="13">Major outer membrane protein OmpA</fullName>
    </submittedName>
</protein>
<evidence type="ECO:0000256" key="9">
    <source>
        <dbReference type="ARBA" id="ARBA00057459"/>
    </source>
</evidence>
<dbReference type="Gene3D" id="3.30.1330.60">
    <property type="entry name" value="OmpA-like domain"/>
    <property type="match status" value="1"/>
</dbReference>
<evidence type="ECO:0000256" key="8">
    <source>
        <dbReference type="ARBA" id="ARBA00023283"/>
    </source>
</evidence>
<comment type="subcellular location">
    <subcellularLocation>
        <location evidence="1">Cell outer membrane</location>
        <topology evidence="1">Multi-pass membrane protein</topology>
    </subcellularLocation>
</comment>
<accession>A0A174STG6</accession>
<keyword evidence="10" id="KW-0472">Membrane</keyword>
<evidence type="ECO:0000256" key="4">
    <source>
        <dbReference type="ARBA" id="ARBA00022692"/>
    </source>
</evidence>
<feature type="chain" id="PRO_5008033157" evidence="11">
    <location>
        <begin position="20"/>
        <end position="365"/>
    </location>
</feature>
<dbReference type="FunFam" id="3.30.1330.60:FF:000006">
    <property type="entry name" value="Outer membrane protein OmpA"/>
    <property type="match status" value="1"/>
</dbReference>
<evidence type="ECO:0000259" key="12">
    <source>
        <dbReference type="PROSITE" id="PS51123"/>
    </source>
</evidence>
<evidence type="ECO:0000256" key="1">
    <source>
        <dbReference type="ARBA" id="ARBA00004571"/>
    </source>
</evidence>
<gene>
    <name evidence="13" type="ORF">ERS852494_03636</name>
</gene>
<dbReference type="PANTHER" id="PTHR30329:SF21">
    <property type="entry name" value="LIPOPROTEIN YIAD-RELATED"/>
    <property type="match status" value="1"/>
</dbReference>
<proteinExistence type="inferred from homology"/>
<dbReference type="CDD" id="cd07185">
    <property type="entry name" value="OmpA_C-like"/>
    <property type="match status" value="1"/>
</dbReference>
<dbReference type="InterPro" id="IPR050330">
    <property type="entry name" value="Bact_OuterMem_StrucFunc"/>
</dbReference>
<keyword evidence="5 11" id="KW-0732">Signal</keyword>
<feature type="domain" description="OmpA-like" evidence="12">
    <location>
        <begin position="253"/>
        <end position="365"/>
    </location>
</feature>
<keyword evidence="8" id="KW-0873">Pyrrolidone carboxylic acid</keyword>
<evidence type="ECO:0000313" key="13">
    <source>
        <dbReference type="EMBL" id="CUP98685.1"/>
    </source>
</evidence>
<dbReference type="STRING" id="47678.ERS852494_03636"/>
<reference evidence="13 14" key="1">
    <citation type="submission" date="2015-09" db="EMBL/GenBank/DDBJ databases">
        <authorList>
            <consortium name="Pathogen Informatics"/>
        </authorList>
    </citation>
    <scope>NUCLEOTIDE SEQUENCE [LARGE SCALE GENOMIC DNA]</scope>
    <source>
        <strain evidence="13 14">2789STDY5834880</strain>
    </source>
</reference>
<evidence type="ECO:0000256" key="5">
    <source>
        <dbReference type="ARBA" id="ARBA00022729"/>
    </source>
</evidence>
<sequence>MRKSLFIGLLALSSTMIFAQNQEQRIKEPEKITFKPHWFIQAQIGAAHTIGEAKFTDLVSPAAALNVGYKFAPAFGARVGVSGWQAKGGWVNPEQDYQYKYLQGNVDFMTDLSTLFCGFNPKRIFNGYLFVGVGLNHAFDNDEANALDTKTYQMEYLWQGSKNLVAGRLGLGCDLRLNDRLSINIEGNANLLSDKFNSKKAGNCDWQINAFVGLSIKLGKSYTRTAPVYYEPEPVAVEQPKTTPVIEKEQPEKEAVIEPMKKSIFFALNSANIQDDQMIKISSLIEYLEKHPAAKVTVTGYADADTGNSRINGELSKKRANNVAEILKAKGVAADRITVDYKGDTVQPYTTPEENRVSICVAEER</sequence>
<dbReference type="Pfam" id="PF00691">
    <property type="entry name" value="OmpA"/>
    <property type="match status" value="1"/>
</dbReference>
<keyword evidence="3" id="KW-1134">Transmembrane beta strand</keyword>
<dbReference type="PROSITE" id="PS51123">
    <property type="entry name" value="OMPA_2"/>
    <property type="match status" value="1"/>
</dbReference>
<organism evidence="13 14">
    <name type="scientific">Bacteroides caccae</name>
    <dbReference type="NCBI Taxonomy" id="47678"/>
    <lineage>
        <taxon>Bacteria</taxon>
        <taxon>Pseudomonadati</taxon>
        <taxon>Bacteroidota</taxon>
        <taxon>Bacteroidia</taxon>
        <taxon>Bacteroidales</taxon>
        <taxon>Bacteroidaceae</taxon>
        <taxon>Bacteroides</taxon>
    </lineage>
</organism>
<comment type="similarity">
    <text evidence="2">Belongs to the outer membrane OOP (TC 1.B.6) superfamily.</text>
</comment>
<name>A0A174STG6_9BACE</name>
<evidence type="ECO:0000256" key="11">
    <source>
        <dbReference type="SAM" id="SignalP"/>
    </source>
</evidence>
<evidence type="ECO:0000256" key="2">
    <source>
        <dbReference type="ARBA" id="ARBA00009961"/>
    </source>
</evidence>
<dbReference type="FunFam" id="2.40.160.20:FF:000007">
    <property type="entry name" value="Outer membrane protein OmpA"/>
    <property type="match status" value="1"/>
</dbReference>
<evidence type="ECO:0000256" key="3">
    <source>
        <dbReference type="ARBA" id="ARBA00022452"/>
    </source>
</evidence>
<evidence type="ECO:0000256" key="6">
    <source>
        <dbReference type="ARBA" id="ARBA00023157"/>
    </source>
</evidence>
<dbReference type="GO" id="GO:0009279">
    <property type="term" value="C:cell outer membrane"/>
    <property type="evidence" value="ECO:0007669"/>
    <property type="project" value="UniProtKB-SubCell"/>
</dbReference>
<dbReference type="GO" id="GO:0015288">
    <property type="term" value="F:porin activity"/>
    <property type="evidence" value="ECO:0007669"/>
    <property type="project" value="UniProtKB-ARBA"/>
</dbReference>
<dbReference type="Proteomes" id="UP000095657">
    <property type="component" value="Unassembled WGS sequence"/>
</dbReference>
<comment type="function">
    <text evidence="9">May have porin activity and function in peptidoglycan binding.</text>
</comment>
<keyword evidence="4" id="KW-0812">Transmembrane</keyword>
<evidence type="ECO:0000256" key="10">
    <source>
        <dbReference type="PROSITE-ProRule" id="PRU00473"/>
    </source>
</evidence>
<dbReference type="GO" id="GO:0030247">
    <property type="term" value="F:polysaccharide binding"/>
    <property type="evidence" value="ECO:0007669"/>
    <property type="project" value="UniProtKB-ARBA"/>
</dbReference>
<evidence type="ECO:0000313" key="14">
    <source>
        <dbReference type="Proteomes" id="UP000095657"/>
    </source>
</evidence>